<dbReference type="SUPFAM" id="SSF53681">
    <property type="entry name" value="Aspartate/glutamate racemase"/>
    <property type="match status" value="2"/>
</dbReference>
<keyword evidence="6 7" id="KW-0961">Cell wall biogenesis/degradation</keyword>
<evidence type="ECO:0000313" key="8">
    <source>
        <dbReference type="EMBL" id="BAF59103.1"/>
    </source>
</evidence>
<feature type="binding site" evidence="7">
    <location>
        <begin position="11"/>
        <end position="12"/>
    </location>
    <ligand>
        <name>substrate</name>
    </ligand>
</feature>
<feature type="binding site" evidence="7">
    <location>
        <begin position="185"/>
        <end position="186"/>
    </location>
    <ligand>
        <name>substrate</name>
    </ligand>
</feature>
<dbReference type="UniPathway" id="UPA00219"/>
<dbReference type="eggNOG" id="COG0796">
    <property type="taxonomic scope" value="Bacteria"/>
</dbReference>
<evidence type="ECO:0000256" key="4">
    <source>
        <dbReference type="ARBA" id="ARBA00022984"/>
    </source>
</evidence>
<dbReference type="InterPro" id="IPR001920">
    <property type="entry name" value="Asp/Glu_race"/>
</dbReference>
<dbReference type="NCBIfam" id="TIGR00067">
    <property type="entry name" value="glut_race"/>
    <property type="match status" value="1"/>
</dbReference>
<dbReference type="Pfam" id="PF01177">
    <property type="entry name" value="Asp_Glu_race"/>
    <property type="match status" value="1"/>
</dbReference>
<comment type="pathway">
    <text evidence="7">Cell wall biogenesis; peptidoglycan biosynthesis.</text>
</comment>
<reference evidence="9" key="1">
    <citation type="journal article" date="2008" name="Genome Res.">
        <title>The genome of Pelotomaculum thermopropionicum reveals niche-associated evolution in anaerobic microbiota.</title>
        <authorList>
            <person name="Kosaka T."/>
            <person name="Kato S."/>
            <person name="Shimoyama T."/>
            <person name="Ishii S."/>
            <person name="Abe T."/>
            <person name="Watanabe K."/>
        </authorList>
    </citation>
    <scope>NUCLEOTIDE SEQUENCE [LARGE SCALE GENOMIC DNA]</scope>
    <source>
        <strain evidence="9">DSM 13744 / JCM 10971 / SI</strain>
    </source>
</reference>
<dbReference type="EC" id="5.1.1.3" evidence="2 7"/>
<dbReference type="HAMAP" id="MF_00258">
    <property type="entry name" value="Glu_racemase"/>
    <property type="match status" value="1"/>
</dbReference>
<dbReference type="InterPro" id="IPR004391">
    <property type="entry name" value="Glu_race"/>
</dbReference>
<dbReference type="EMBL" id="AP009389">
    <property type="protein sequence ID" value="BAF59103.1"/>
    <property type="molecule type" value="Genomic_DNA"/>
</dbReference>
<dbReference type="GO" id="GO:0008360">
    <property type="term" value="P:regulation of cell shape"/>
    <property type="evidence" value="ECO:0007669"/>
    <property type="project" value="UniProtKB-KW"/>
</dbReference>
<dbReference type="GO" id="GO:0008881">
    <property type="term" value="F:glutamate racemase activity"/>
    <property type="evidence" value="ECO:0007669"/>
    <property type="project" value="UniProtKB-UniRule"/>
</dbReference>
<dbReference type="PANTHER" id="PTHR21198">
    <property type="entry name" value="GLUTAMATE RACEMASE"/>
    <property type="match status" value="1"/>
</dbReference>
<evidence type="ECO:0000256" key="5">
    <source>
        <dbReference type="ARBA" id="ARBA00023235"/>
    </source>
</evidence>
<comment type="similarity">
    <text evidence="7">Belongs to the aspartate/glutamate racemases family.</text>
</comment>
<feature type="active site" description="Proton donor/acceptor" evidence="7">
    <location>
        <position position="184"/>
    </location>
</feature>
<feature type="binding site" evidence="7">
    <location>
        <begin position="43"/>
        <end position="44"/>
    </location>
    <ligand>
        <name>substrate</name>
    </ligand>
</feature>
<evidence type="ECO:0000256" key="7">
    <source>
        <dbReference type="HAMAP-Rule" id="MF_00258"/>
    </source>
</evidence>
<dbReference type="InterPro" id="IPR015942">
    <property type="entry name" value="Asp/Glu/hydantoin_racemase"/>
</dbReference>
<evidence type="ECO:0000256" key="3">
    <source>
        <dbReference type="ARBA" id="ARBA00022960"/>
    </source>
</evidence>
<evidence type="ECO:0000256" key="1">
    <source>
        <dbReference type="ARBA" id="ARBA00001602"/>
    </source>
</evidence>
<organism evidence="8 9">
    <name type="scientific">Pelotomaculum thermopropionicum (strain DSM 13744 / JCM 10971 / SI)</name>
    <dbReference type="NCBI Taxonomy" id="370438"/>
    <lineage>
        <taxon>Bacteria</taxon>
        <taxon>Bacillati</taxon>
        <taxon>Bacillota</taxon>
        <taxon>Clostridia</taxon>
        <taxon>Eubacteriales</taxon>
        <taxon>Desulfotomaculaceae</taxon>
        <taxon>Pelotomaculum</taxon>
    </lineage>
</organism>
<comment type="function">
    <text evidence="7">Provides the (R)-glutamate required for cell wall biosynthesis.</text>
</comment>
<name>A5D3T0_PELTS</name>
<feature type="active site" description="Proton donor/acceptor" evidence="7">
    <location>
        <position position="74"/>
    </location>
</feature>
<dbReference type="HOGENOM" id="CLU_052344_1_0_9"/>
<feature type="binding site" evidence="7">
    <location>
        <begin position="75"/>
        <end position="76"/>
    </location>
    <ligand>
        <name>substrate</name>
    </ligand>
</feature>
<dbReference type="InterPro" id="IPR033134">
    <property type="entry name" value="Asp/Glu_racemase_AS_2"/>
</dbReference>
<accession>A5D3T0</accession>
<dbReference type="FunFam" id="3.40.50.1860:FF:000001">
    <property type="entry name" value="Glutamate racemase"/>
    <property type="match status" value="1"/>
</dbReference>
<dbReference type="GO" id="GO:0009252">
    <property type="term" value="P:peptidoglycan biosynthetic process"/>
    <property type="evidence" value="ECO:0007669"/>
    <property type="project" value="UniProtKB-UniRule"/>
</dbReference>
<keyword evidence="9" id="KW-1185">Reference proteome</keyword>
<dbReference type="PANTHER" id="PTHR21198:SF2">
    <property type="entry name" value="GLUTAMATE RACEMASE"/>
    <property type="match status" value="1"/>
</dbReference>
<keyword evidence="5 7" id="KW-0413">Isomerase</keyword>
<dbReference type="KEGG" id="pth:PTH_0922"/>
<keyword evidence="3 7" id="KW-0133">Cell shape</keyword>
<dbReference type="GO" id="GO:0071555">
    <property type="term" value="P:cell wall organization"/>
    <property type="evidence" value="ECO:0007669"/>
    <property type="project" value="UniProtKB-KW"/>
</dbReference>
<comment type="catalytic activity">
    <reaction evidence="1 7">
        <text>L-glutamate = D-glutamate</text>
        <dbReference type="Rhea" id="RHEA:12813"/>
        <dbReference type="ChEBI" id="CHEBI:29985"/>
        <dbReference type="ChEBI" id="CHEBI:29986"/>
        <dbReference type="EC" id="5.1.1.3"/>
    </reaction>
</comment>
<gene>
    <name evidence="8" type="primary">MurI</name>
    <name evidence="7" type="synonym">murI</name>
    <name evidence="8" type="ordered locus">PTH_0922</name>
</gene>
<evidence type="ECO:0000256" key="6">
    <source>
        <dbReference type="ARBA" id="ARBA00023316"/>
    </source>
</evidence>
<dbReference type="AlphaFoldDB" id="A5D3T0"/>
<proteinExistence type="inferred from homology"/>
<dbReference type="PROSITE" id="PS00924">
    <property type="entry name" value="ASP_GLU_RACEMASE_2"/>
    <property type="match status" value="1"/>
</dbReference>
<keyword evidence="4 7" id="KW-0573">Peptidoglycan synthesis</keyword>
<protein>
    <recommendedName>
        <fullName evidence="2 7">Glutamate racemase</fullName>
        <ecNumber evidence="2 7">5.1.1.3</ecNumber>
    </recommendedName>
</protein>
<dbReference type="Gene3D" id="3.40.50.1860">
    <property type="match status" value="2"/>
</dbReference>
<evidence type="ECO:0000256" key="2">
    <source>
        <dbReference type="ARBA" id="ARBA00013090"/>
    </source>
</evidence>
<dbReference type="Proteomes" id="UP000006556">
    <property type="component" value="Chromosome"/>
</dbReference>
<evidence type="ECO:0000313" key="9">
    <source>
        <dbReference type="Proteomes" id="UP000006556"/>
    </source>
</evidence>
<dbReference type="STRING" id="370438.PTH_0922"/>
<sequence length="265" mass="28415">MTGPGPIGFFDSGVGGLSVMKEARALLPSEDFIYFADSAYCPYGDKPPEVLRKRAFAICDFLLERGTRLIVIACNTISIAALDDVRRYVSVPVVGIEPAVKPAVSATRNGKIGVLATGVTLAGERFNALVRRYGRGIEVYTQPCPGLVELVESGNWERPEAEIMLERYLGPLLARGVDTVVLGCTHYPFLRPLVEKLAGGGVTVIDTGRAVARQIKNVLEASGLASGKTAPGTERFFTSARPEVVEPVVRALWGDPGLAVERAEI</sequence>